<reference evidence="1" key="1">
    <citation type="journal article" date="2013" name="J. Plant Res.">
        <title>Effect of fungi and light on seed germination of three Opuntia species from semiarid lands of central Mexico.</title>
        <authorList>
            <person name="Delgado-Sanchez P."/>
            <person name="Jimenez-Bremont J.F."/>
            <person name="Guerrero-Gonzalez Mde L."/>
            <person name="Flores J."/>
        </authorList>
    </citation>
    <scope>NUCLEOTIDE SEQUENCE</scope>
    <source>
        <tissue evidence="1">Cladode</tissue>
    </source>
</reference>
<evidence type="ECO:0000313" key="1">
    <source>
        <dbReference type="EMBL" id="MBA4622491.1"/>
    </source>
</evidence>
<sequence length="105" mass="11952">MSCTCIYTSTPFAQQHRHALCSFFCPPPLASPLFSYPAQDVGHQVRQQQPRSHPKRPSYLVLFSFLCCPQLLIDHLHRPPSGDSCPRPPGVTARHRCYRRTLLPP</sequence>
<name>A0A7C8YNP4_OPUST</name>
<protein>
    <submittedName>
        <fullName evidence="1">Uncharacterized protein</fullName>
    </submittedName>
</protein>
<dbReference type="AlphaFoldDB" id="A0A7C8YNP4"/>
<dbReference type="EMBL" id="GISG01039048">
    <property type="protein sequence ID" value="MBA4622491.1"/>
    <property type="molecule type" value="Transcribed_RNA"/>
</dbReference>
<dbReference type="EMBL" id="GISG01039047">
    <property type="protein sequence ID" value="MBA4622490.1"/>
    <property type="molecule type" value="Transcribed_RNA"/>
</dbReference>
<accession>A0A7C8YNP4</accession>
<proteinExistence type="predicted"/>
<reference evidence="1" key="2">
    <citation type="submission" date="2020-07" db="EMBL/GenBank/DDBJ databases">
        <authorList>
            <person name="Vera ALvarez R."/>
            <person name="Arias-Moreno D.M."/>
            <person name="Jimenez-Jacinto V."/>
            <person name="Jimenez-Bremont J.F."/>
            <person name="Swaminathan K."/>
            <person name="Moose S.P."/>
            <person name="Guerrero-Gonzalez M.L."/>
            <person name="Marino-Ramirez L."/>
            <person name="Landsman D."/>
            <person name="Rodriguez-Kessler M."/>
            <person name="Delgado-Sanchez P."/>
        </authorList>
    </citation>
    <scope>NUCLEOTIDE SEQUENCE</scope>
    <source>
        <tissue evidence="1">Cladode</tissue>
    </source>
</reference>
<organism evidence="1">
    <name type="scientific">Opuntia streptacantha</name>
    <name type="common">Prickly pear cactus</name>
    <name type="synonym">Opuntia cardona</name>
    <dbReference type="NCBI Taxonomy" id="393608"/>
    <lineage>
        <taxon>Eukaryota</taxon>
        <taxon>Viridiplantae</taxon>
        <taxon>Streptophyta</taxon>
        <taxon>Embryophyta</taxon>
        <taxon>Tracheophyta</taxon>
        <taxon>Spermatophyta</taxon>
        <taxon>Magnoliopsida</taxon>
        <taxon>eudicotyledons</taxon>
        <taxon>Gunneridae</taxon>
        <taxon>Pentapetalae</taxon>
        <taxon>Caryophyllales</taxon>
        <taxon>Cactineae</taxon>
        <taxon>Cactaceae</taxon>
        <taxon>Opuntioideae</taxon>
        <taxon>Opuntia</taxon>
    </lineage>
</organism>